<dbReference type="Pfam" id="PF07353">
    <property type="entry name" value="Uroplakin_II"/>
    <property type="match status" value="1"/>
</dbReference>
<evidence type="ECO:0000313" key="2">
    <source>
        <dbReference type="EMBL" id="KAG9481551.1"/>
    </source>
</evidence>
<name>A0A8J6K728_ELECQ</name>
<keyword evidence="3" id="KW-1185">Reference proteome</keyword>
<keyword evidence="1" id="KW-1133">Transmembrane helix</keyword>
<accession>A0A8J6K728</accession>
<keyword evidence="1" id="KW-0812">Transmembrane</keyword>
<dbReference type="AlphaFoldDB" id="A0A8J6K728"/>
<evidence type="ECO:0000313" key="3">
    <source>
        <dbReference type="Proteomes" id="UP000770717"/>
    </source>
</evidence>
<dbReference type="InterPro" id="IPR009952">
    <property type="entry name" value="Uroplakin-2"/>
</dbReference>
<evidence type="ECO:0000256" key="1">
    <source>
        <dbReference type="SAM" id="Phobius"/>
    </source>
</evidence>
<organism evidence="2 3">
    <name type="scientific">Eleutherodactylus coqui</name>
    <name type="common">Puerto Rican coqui</name>
    <dbReference type="NCBI Taxonomy" id="57060"/>
    <lineage>
        <taxon>Eukaryota</taxon>
        <taxon>Metazoa</taxon>
        <taxon>Chordata</taxon>
        <taxon>Craniata</taxon>
        <taxon>Vertebrata</taxon>
        <taxon>Euteleostomi</taxon>
        <taxon>Amphibia</taxon>
        <taxon>Batrachia</taxon>
        <taxon>Anura</taxon>
        <taxon>Neobatrachia</taxon>
        <taxon>Hyloidea</taxon>
        <taxon>Eleutherodactylidae</taxon>
        <taxon>Eleutherodactylinae</taxon>
        <taxon>Eleutherodactylus</taxon>
        <taxon>Eleutherodactylus</taxon>
    </lineage>
</organism>
<protein>
    <recommendedName>
        <fullName evidence="4">Uroplakin-2</fullName>
    </recommendedName>
</protein>
<feature type="transmembrane region" description="Helical" evidence="1">
    <location>
        <begin position="157"/>
        <end position="180"/>
    </location>
</feature>
<reference evidence="2" key="1">
    <citation type="thesis" date="2020" institute="ProQuest LLC" country="789 East Eisenhower Parkway, Ann Arbor, MI, USA">
        <title>Comparative Genomics and Chromosome Evolution.</title>
        <authorList>
            <person name="Mudd A.B."/>
        </authorList>
    </citation>
    <scope>NUCLEOTIDE SEQUENCE</scope>
    <source>
        <strain evidence="2">HN-11 Male</strain>
        <tissue evidence="2">Kidney and liver</tissue>
    </source>
</reference>
<proteinExistence type="predicted"/>
<dbReference type="Proteomes" id="UP000770717">
    <property type="component" value="Unassembled WGS sequence"/>
</dbReference>
<feature type="non-terminal residue" evidence="2">
    <location>
        <position position="184"/>
    </location>
</feature>
<dbReference type="EMBL" id="WNTK01000006">
    <property type="protein sequence ID" value="KAG9481551.1"/>
    <property type="molecule type" value="Genomic_DNA"/>
</dbReference>
<evidence type="ECO:0008006" key="4">
    <source>
        <dbReference type="Google" id="ProtNLM"/>
    </source>
</evidence>
<dbReference type="PANTHER" id="PTHR17573:SF0">
    <property type="entry name" value="UROPLAKIN-2"/>
    <property type="match status" value="1"/>
</dbReference>
<gene>
    <name evidence="2" type="ORF">GDO78_010669</name>
</gene>
<dbReference type="OrthoDB" id="9947134at2759"/>
<sequence>VFSEYKISLFSKDRILSTVIWLKPPYCLYEEWMLQALDTSVAPRITSQIEVQVQITDNSNETYVVPHKFQVPQCSSLFGERSPTDLYVFQVGPDISNQNANQVIKILPGTAYTIRFILYNNDDKEIAYTNWSQPFKTRDLPPNPREMKASLEGRSGGMVVITVLLSIAMFLLLVGLAVTFGKPK</sequence>
<comment type="caution">
    <text evidence="2">The sequence shown here is derived from an EMBL/GenBank/DDBJ whole genome shotgun (WGS) entry which is preliminary data.</text>
</comment>
<dbReference type="PANTHER" id="PTHR17573">
    <property type="entry name" value="UROPLAKIN II"/>
    <property type="match status" value="1"/>
</dbReference>
<keyword evidence="1" id="KW-0472">Membrane</keyword>